<feature type="transmembrane region" description="Helical" evidence="5">
    <location>
        <begin position="85"/>
        <end position="110"/>
    </location>
</feature>
<feature type="transmembrane region" description="Helical" evidence="5">
    <location>
        <begin position="206"/>
        <end position="227"/>
    </location>
</feature>
<feature type="transmembrane region" description="Helical" evidence="5">
    <location>
        <begin position="239"/>
        <end position="261"/>
    </location>
</feature>
<evidence type="ECO:0000256" key="5">
    <source>
        <dbReference type="SAM" id="Phobius"/>
    </source>
</evidence>
<feature type="transmembrane region" description="Helical" evidence="5">
    <location>
        <begin position="174"/>
        <end position="194"/>
    </location>
</feature>
<keyword evidence="4 5" id="KW-0472">Membrane</keyword>
<organism evidence="6">
    <name type="scientific">Aureoumbra lagunensis</name>
    <dbReference type="NCBI Taxonomy" id="44058"/>
    <lineage>
        <taxon>Eukaryota</taxon>
        <taxon>Sar</taxon>
        <taxon>Stramenopiles</taxon>
        <taxon>Ochrophyta</taxon>
        <taxon>Pelagophyceae</taxon>
        <taxon>Pelagomonadales</taxon>
        <taxon>Aureoumbra</taxon>
    </lineage>
</organism>
<evidence type="ECO:0000256" key="2">
    <source>
        <dbReference type="ARBA" id="ARBA00022692"/>
    </source>
</evidence>
<dbReference type="GO" id="GO:0016020">
    <property type="term" value="C:membrane"/>
    <property type="evidence" value="ECO:0007669"/>
    <property type="project" value="UniProtKB-SubCell"/>
</dbReference>
<reference evidence="6" key="1">
    <citation type="submission" date="2021-01" db="EMBL/GenBank/DDBJ databases">
        <authorList>
            <person name="Corre E."/>
            <person name="Pelletier E."/>
            <person name="Niang G."/>
            <person name="Scheremetjew M."/>
            <person name="Finn R."/>
            <person name="Kale V."/>
            <person name="Holt S."/>
            <person name="Cochrane G."/>
            <person name="Meng A."/>
            <person name="Brown T."/>
            <person name="Cohen L."/>
        </authorList>
    </citation>
    <scope>NUCLEOTIDE SEQUENCE</scope>
    <source>
        <strain evidence="6">CCMP1510</strain>
    </source>
</reference>
<evidence type="ECO:0000256" key="4">
    <source>
        <dbReference type="ARBA" id="ARBA00023136"/>
    </source>
</evidence>
<evidence type="ECO:0000256" key="3">
    <source>
        <dbReference type="ARBA" id="ARBA00022989"/>
    </source>
</evidence>
<dbReference type="PROSITE" id="PS51257">
    <property type="entry name" value="PROKAR_LIPOPROTEIN"/>
    <property type="match status" value="1"/>
</dbReference>
<dbReference type="AlphaFoldDB" id="A0A7S3NN12"/>
<dbReference type="PANTHER" id="PTHR23423">
    <property type="entry name" value="ORGANIC SOLUTE TRANSPORTER-RELATED"/>
    <property type="match status" value="1"/>
</dbReference>
<feature type="transmembrane region" description="Helical" evidence="5">
    <location>
        <begin position="59"/>
        <end position="79"/>
    </location>
</feature>
<evidence type="ECO:0000256" key="1">
    <source>
        <dbReference type="ARBA" id="ARBA00004141"/>
    </source>
</evidence>
<feature type="transmembrane region" description="Helical" evidence="5">
    <location>
        <begin position="23"/>
        <end position="47"/>
    </location>
</feature>
<accession>A0A7S3NN12</accession>
<sequence>MLENLEKHIDLSRSSSVGYQIDLWLTLLALFGCIETLGVCGLAIYRYSRRIYNARLQVWTMRIILIGPIYSCLMWFSLWTPKLDYYIALPVGIYEAYAFFCFYAMLVCFADGENCLIVALQGAFQGPPTAYIYHPFGNFAHCGQYTPLFAGRVHYSSCLRFQTSKELLRYLRRCIMQAMIIKPLNLIIMLLLSAHGYNNYANYSRILSIISLWLVANSLTQCYHVVLPRIRGLGGDKMFILFVLMLVVLIVQDIVVAALLINSGTSSATADFATRLIFIFTILEFTAFSTIFYRLLPPEKFAQINWSNSNSNLTSLISSTPTNTSMPIHKFIGFIIDPRTIFALPRVRERDLGSASFQSNNGSIQCITDEYGGAGVRESKKDDDDGTPNLVYDEYSPLIK</sequence>
<dbReference type="Pfam" id="PF03619">
    <property type="entry name" value="Solute_trans_a"/>
    <property type="match status" value="1"/>
</dbReference>
<proteinExistence type="predicted"/>
<dbReference type="SMART" id="SM01417">
    <property type="entry name" value="Solute_trans_a"/>
    <property type="match status" value="1"/>
</dbReference>
<feature type="transmembrane region" description="Helical" evidence="5">
    <location>
        <begin position="273"/>
        <end position="296"/>
    </location>
</feature>
<keyword evidence="3 5" id="KW-1133">Transmembrane helix</keyword>
<dbReference type="EMBL" id="HBIJ01012934">
    <property type="protein sequence ID" value="CAE0367997.1"/>
    <property type="molecule type" value="Transcribed_RNA"/>
</dbReference>
<keyword evidence="2 5" id="KW-0812">Transmembrane</keyword>
<dbReference type="InterPro" id="IPR005178">
    <property type="entry name" value="Ostalpha/TMEM184C"/>
</dbReference>
<protein>
    <submittedName>
        <fullName evidence="6">Uncharacterized protein</fullName>
    </submittedName>
</protein>
<gene>
    <name evidence="6" type="ORF">ALAG00032_LOCUS8754</name>
</gene>
<comment type="subcellular location">
    <subcellularLocation>
        <location evidence="1">Membrane</location>
        <topology evidence="1">Multi-pass membrane protein</topology>
    </subcellularLocation>
</comment>
<evidence type="ECO:0000313" key="6">
    <source>
        <dbReference type="EMBL" id="CAE0367997.1"/>
    </source>
</evidence>
<name>A0A7S3NN12_9STRA</name>